<reference evidence="9 10" key="1">
    <citation type="submission" date="2017-04" db="EMBL/GenBank/DDBJ databases">
        <authorList>
            <person name="Afonso C.L."/>
            <person name="Miller P.J."/>
            <person name="Scott M.A."/>
            <person name="Spackman E."/>
            <person name="Goraichik I."/>
            <person name="Dimitrov K.M."/>
            <person name="Suarez D.L."/>
            <person name="Swayne D.E."/>
        </authorList>
    </citation>
    <scope>NUCLEOTIDE SEQUENCE [LARGE SCALE GENOMIC DNA]</scope>
    <source>
        <strain evidence="9 10">DSM 19625</strain>
    </source>
</reference>
<dbReference type="PROSITE" id="PS51257">
    <property type="entry name" value="PROKAR_LIPOPROTEIN"/>
    <property type="match status" value="1"/>
</dbReference>
<dbReference type="Pfam" id="PF14322">
    <property type="entry name" value="SusD-like_3"/>
    <property type="match status" value="1"/>
</dbReference>
<protein>
    <submittedName>
        <fullName evidence="9">Starch-binding associating with outer membrane</fullName>
    </submittedName>
</protein>
<feature type="domain" description="RagB/SusD" evidence="7">
    <location>
        <begin position="524"/>
        <end position="618"/>
    </location>
</feature>
<organism evidence="9 10">
    <name type="scientific">Pedobacter nyackensis</name>
    <dbReference type="NCBI Taxonomy" id="475255"/>
    <lineage>
        <taxon>Bacteria</taxon>
        <taxon>Pseudomonadati</taxon>
        <taxon>Bacteroidota</taxon>
        <taxon>Sphingobacteriia</taxon>
        <taxon>Sphingobacteriales</taxon>
        <taxon>Sphingobacteriaceae</taxon>
        <taxon>Pedobacter</taxon>
    </lineage>
</organism>
<dbReference type="OrthoDB" id="5694214at2"/>
<dbReference type="EMBL" id="FWYB01000001">
    <property type="protein sequence ID" value="SMC57002.1"/>
    <property type="molecule type" value="Genomic_DNA"/>
</dbReference>
<keyword evidence="3 6" id="KW-0732">Signal</keyword>
<dbReference type="SUPFAM" id="SSF48452">
    <property type="entry name" value="TPR-like"/>
    <property type="match status" value="1"/>
</dbReference>
<evidence type="ECO:0000256" key="3">
    <source>
        <dbReference type="ARBA" id="ARBA00022729"/>
    </source>
</evidence>
<feature type="signal peptide" evidence="6">
    <location>
        <begin position="1"/>
        <end position="22"/>
    </location>
</feature>
<dbReference type="GO" id="GO:0009279">
    <property type="term" value="C:cell outer membrane"/>
    <property type="evidence" value="ECO:0007669"/>
    <property type="project" value="UniProtKB-SubCell"/>
</dbReference>
<dbReference type="Proteomes" id="UP000192678">
    <property type="component" value="Unassembled WGS sequence"/>
</dbReference>
<keyword evidence="10" id="KW-1185">Reference proteome</keyword>
<dbReference type="InterPro" id="IPR033985">
    <property type="entry name" value="SusD-like_N"/>
</dbReference>
<dbReference type="InterPro" id="IPR012944">
    <property type="entry name" value="SusD_RagB_dom"/>
</dbReference>
<dbReference type="AlphaFoldDB" id="A0A1W2A962"/>
<evidence type="ECO:0000259" key="8">
    <source>
        <dbReference type="Pfam" id="PF14322"/>
    </source>
</evidence>
<dbReference type="Pfam" id="PF07980">
    <property type="entry name" value="SusD_RagB"/>
    <property type="match status" value="2"/>
</dbReference>
<dbReference type="RefSeq" id="WP_084286896.1">
    <property type="nucleotide sequence ID" value="NZ_FWYB01000001.1"/>
</dbReference>
<gene>
    <name evidence="9" type="ORF">SAMN04488101_101312</name>
</gene>
<evidence type="ECO:0000256" key="4">
    <source>
        <dbReference type="ARBA" id="ARBA00023136"/>
    </source>
</evidence>
<comment type="subcellular location">
    <subcellularLocation>
        <location evidence="1">Cell outer membrane</location>
    </subcellularLocation>
</comment>
<dbReference type="InterPro" id="IPR011990">
    <property type="entry name" value="TPR-like_helical_dom_sf"/>
</dbReference>
<evidence type="ECO:0000313" key="9">
    <source>
        <dbReference type="EMBL" id="SMC57002.1"/>
    </source>
</evidence>
<accession>A0A1W2A962</accession>
<evidence type="ECO:0000256" key="6">
    <source>
        <dbReference type="SAM" id="SignalP"/>
    </source>
</evidence>
<feature type="chain" id="PRO_5013207137" evidence="6">
    <location>
        <begin position="23"/>
        <end position="618"/>
    </location>
</feature>
<sequence length="618" mass="68004">MKQIKYFYLIILAAMTISCQKALDTSPTDFIDPNAFYKTPEQLQSALNGVYNALGTIEVYGNNYLYMFNTNTDESYGKTVELTPSYQYDAADAKNEQFWKGLYTGIQRANLLLSKVDNVDMNQTAKNVIKGQALFLRGFQYFMLVSNYGDVPLILTPTASVTEVNIARTPMKAVYTQITKDMIDAESLLQTQTATALGMGGKVTRTAVQGMLARVYLYMAGFPLNDTEKYKDALFWADKVVHPTGNAPEHALNPDYRDIFLKYAKEQYDVKESMWELEFWGNNTGGVNFGNTYTGRFCGITCNDANKGFSSGSVNATRKLYNSYQLNPLSTVSPNKASFDWRRDWNCANYTWGSGATAVKTNVTNTWLMNAGKWRREYELVEPKDKNYTSQNFAFLRYSDVLLMLAEAENEVNGPANAYQYVNMVRKRAYGILYGNVVKHIAVTKGGTGYTSVPTVTITGGGGSGATAEATISAGVVTGIIITSPGTLTTAGPYYTTVPTVTITGGGGSGATATATISQSTDADLSTLEISSKTALLDAIKEERSRELCFEGLRRNDLIRWGKFVEDMKAFLTYANANAGTATNITTAATKVSSRNIFMPIPIHDIQLNNLLVQNPGY</sequence>
<feature type="domain" description="RagB/SusD" evidence="7">
    <location>
        <begin position="271"/>
        <end position="429"/>
    </location>
</feature>
<proteinExistence type="inferred from homology"/>
<keyword evidence="4" id="KW-0472">Membrane</keyword>
<comment type="similarity">
    <text evidence="2">Belongs to the SusD family.</text>
</comment>
<name>A0A1W2A962_9SPHI</name>
<evidence type="ECO:0000256" key="2">
    <source>
        <dbReference type="ARBA" id="ARBA00006275"/>
    </source>
</evidence>
<feature type="domain" description="SusD-like N-terminal" evidence="8">
    <location>
        <begin position="37"/>
        <end position="217"/>
    </location>
</feature>
<evidence type="ECO:0000256" key="1">
    <source>
        <dbReference type="ARBA" id="ARBA00004442"/>
    </source>
</evidence>
<evidence type="ECO:0000313" key="10">
    <source>
        <dbReference type="Proteomes" id="UP000192678"/>
    </source>
</evidence>
<dbReference type="STRING" id="475255.SAMN04488101_101312"/>
<evidence type="ECO:0000259" key="7">
    <source>
        <dbReference type="Pfam" id="PF07980"/>
    </source>
</evidence>
<evidence type="ECO:0000256" key="5">
    <source>
        <dbReference type="ARBA" id="ARBA00023237"/>
    </source>
</evidence>
<dbReference type="Gene3D" id="1.25.40.390">
    <property type="match status" value="1"/>
</dbReference>
<keyword evidence="5" id="KW-0998">Cell outer membrane</keyword>